<accession>A0ABS0YFS2</accession>
<dbReference type="EMBL" id="JAEMHL010000006">
    <property type="protein sequence ID" value="MBJ6751167.1"/>
    <property type="molecule type" value="Genomic_DNA"/>
</dbReference>
<evidence type="ECO:0000313" key="1">
    <source>
        <dbReference type="EMBL" id="MBJ6751167.1"/>
    </source>
</evidence>
<dbReference type="RefSeq" id="WP_199389720.1">
    <property type="nucleotide sequence ID" value="NZ_JAEMHL010000006.1"/>
</dbReference>
<sequence>MSGPLPWVEVLAVDDILLVALDAELAQFLNAGYLAVSESGRVRQTKGAAITATAENTKVQSEIHIKHHCAPDKDLDELMLPDAITYAESKQHL</sequence>
<reference evidence="1 2" key="1">
    <citation type="submission" date="2020-12" db="EMBL/GenBank/DDBJ databases">
        <title>Geomonas sp. Red421, isolated from paddy soil.</title>
        <authorList>
            <person name="Xu Z."/>
            <person name="Zhang Z."/>
            <person name="Masuda Y."/>
            <person name="Itoh H."/>
            <person name="Senoo K."/>
        </authorList>
    </citation>
    <scope>NUCLEOTIDE SEQUENCE [LARGE SCALE GENOMIC DNA]</scope>
    <source>
        <strain evidence="1 2">Red421</strain>
    </source>
</reference>
<gene>
    <name evidence="1" type="ORF">JFN91_13160</name>
</gene>
<keyword evidence="2" id="KW-1185">Reference proteome</keyword>
<proteinExistence type="predicted"/>
<name>A0ABS0YFS2_9BACT</name>
<protein>
    <submittedName>
        <fullName evidence="1">Uncharacterized protein</fullName>
    </submittedName>
</protein>
<organism evidence="1 2">
    <name type="scientific">Geomonas anaerohicana</name>
    <dbReference type="NCBI Taxonomy" id="2798583"/>
    <lineage>
        <taxon>Bacteria</taxon>
        <taxon>Pseudomonadati</taxon>
        <taxon>Thermodesulfobacteriota</taxon>
        <taxon>Desulfuromonadia</taxon>
        <taxon>Geobacterales</taxon>
        <taxon>Geobacteraceae</taxon>
        <taxon>Geomonas</taxon>
    </lineage>
</organism>
<comment type="caution">
    <text evidence="1">The sequence shown here is derived from an EMBL/GenBank/DDBJ whole genome shotgun (WGS) entry which is preliminary data.</text>
</comment>
<evidence type="ECO:0000313" key="2">
    <source>
        <dbReference type="Proteomes" id="UP000614714"/>
    </source>
</evidence>
<dbReference type="Proteomes" id="UP000614714">
    <property type="component" value="Unassembled WGS sequence"/>
</dbReference>